<dbReference type="Proteomes" id="UP001146469">
    <property type="component" value="Unassembled WGS sequence"/>
</dbReference>
<feature type="region of interest" description="Disordered" evidence="1">
    <location>
        <begin position="1"/>
        <end position="39"/>
    </location>
</feature>
<dbReference type="AlphaFoldDB" id="A0A9X3LP08"/>
<proteinExistence type="predicted"/>
<sequence>MSTTAPESTATESGVAASTAAPGADPAGSGATPSTPEPVRYDPIMVVAATGPADDPTFAIWQVETDPDVQLGDFSGAWLIDGSGIHGFAASADWIEGTDDRAAMLAALLRYPVLFVGDEAAAKVLPSDVALVDVEATEVALNDALASAKQHFSDEFPGKKQPAWGSFRTLEEFREAEAGVAGQVGGAGGGAGAADESDGAGEGADEAGAKGSAGAGAGEAERAGSEAERAAVAVALQEAAALRGWIAQYNAFDKLRVRRLGPVISEFVTAQPLPLVLAQRG</sequence>
<comment type="caution">
    <text evidence="2">The sequence shown here is derived from an EMBL/GenBank/DDBJ whole genome shotgun (WGS) entry which is preliminary data.</text>
</comment>
<organism evidence="2 3">
    <name type="scientific">Corynebacterium evansiae</name>
    <dbReference type="NCBI Taxonomy" id="2913499"/>
    <lineage>
        <taxon>Bacteria</taxon>
        <taxon>Bacillati</taxon>
        <taxon>Actinomycetota</taxon>
        <taxon>Actinomycetes</taxon>
        <taxon>Mycobacteriales</taxon>
        <taxon>Corynebacteriaceae</taxon>
        <taxon>Corynebacterium</taxon>
    </lineage>
</organism>
<evidence type="ECO:0000256" key="1">
    <source>
        <dbReference type="SAM" id="MobiDB-lite"/>
    </source>
</evidence>
<name>A0A9X3LP08_9CORY</name>
<feature type="compositionally biased region" description="Acidic residues" evidence="1">
    <location>
        <begin position="195"/>
        <end position="205"/>
    </location>
</feature>
<accession>A0A9X3LP08</accession>
<feature type="region of interest" description="Disordered" evidence="1">
    <location>
        <begin position="184"/>
        <end position="222"/>
    </location>
</feature>
<evidence type="ECO:0000313" key="3">
    <source>
        <dbReference type="Proteomes" id="UP001146469"/>
    </source>
</evidence>
<dbReference type="RefSeq" id="WP_269944710.1">
    <property type="nucleotide sequence ID" value="NZ_JAKMUT010000007.1"/>
</dbReference>
<gene>
    <name evidence="2" type="ORF">L8V00_08005</name>
</gene>
<keyword evidence="3" id="KW-1185">Reference proteome</keyword>
<feature type="compositionally biased region" description="Low complexity" evidence="1">
    <location>
        <begin position="1"/>
        <end position="34"/>
    </location>
</feature>
<evidence type="ECO:0000313" key="2">
    <source>
        <dbReference type="EMBL" id="MCZ9290143.1"/>
    </source>
</evidence>
<protein>
    <submittedName>
        <fullName evidence="2">Uncharacterized protein</fullName>
    </submittedName>
</protein>
<reference evidence="2" key="1">
    <citation type="submission" date="2022-02" db="EMBL/GenBank/DDBJ databases">
        <title>Corynebacterium sp. from urogenital microbiome.</title>
        <authorList>
            <person name="Cappelli E.A."/>
            <person name="Ribeiro T.G."/>
            <person name="Peixe L."/>
        </authorList>
    </citation>
    <scope>NUCLEOTIDE SEQUENCE</scope>
    <source>
        <strain evidence="2">C8Ua_174</strain>
    </source>
</reference>
<dbReference type="EMBL" id="JAKMUT010000007">
    <property type="protein sequence ID" value="MCZ9290143.1"/>
    <property type="molecule type" value="Genomic_DNA"/>
</dbReference>